<dbReference type="AlphaFoldDB" id="X1TEC3"/>
<evidence type="ECO:0000259" key="2">
    <source>
        <dbReference type="Pfam" id="PF00326"/>
    </source>
</evidence>
<comment type="caution">
    <text evidence="3">The sequence shown here is derived from an EMBL/GenBank/DDBJ whole genome shotgun (WGS) entry which is preliminary data.</text>
</comment>
<sequence>FMLENMELRKLTSVNDPLMSELKLAEVENIHYKSIDGTEIEAFIYKPIGFNPNFKYPTILAPHGGPMAQYTYEFDFEYQLWAANGYLVVAPNPRGSTGYGQEFTQAIYAKWGQKDFEDVIAGVDYVIEKGYADPDRLGVGGWSYGGIMTNYVITQSQRFKGAVSGASIAFYRANYGHDIYQLWYEMEFGLPWENTELWDKLSPMTNITNVKTPTLFIGGKQDFNCPILHSEMMYQSLKKLGVPTQLVVYPDEHHGIEYPAFQKDRYERYINW</sequence>
<dbReference type="SUPFAM" id="SSF53474">
    <property type="entry name" value="alpha/beta-Hydrolases"/>
    <property type="match status" value="1"/>
</dbReference>
<protein>
    <recommendedName>
        <fullName evidence="2">Peptidase S9 prolyl oligopeptidase catalytic domain-containing protein</fullName>
    </recommendedName>
</protein>
<feature type="domain" description="Peptidase S9 prolyl oligopeptidase catalytic" evidence="2">
    <location>
        <begin position="73"/>
        <end position="272"/>
    </location>
</feature>
<organism evidence="3">
    <name type="scientific">marine sediment metagenome</name>
    <dbReference type="NCBI Taxonomy" id="412755"/>
    <lineage>
        <taxon>unclassified sequences</taxon>
        <taxon>metagenomes</taxon>
        <taxon>ecological metagenomes</taxon>
    </lineage>
</organism>
<dbReference type="InterPro" id="IPR029058">
    <property type="entry name" value="AB_hydrolase_fold"/>
</dbReference>
<dbReference type="GO" id="GO:0004252">
    <property type="term" value="F:serine-type endopeptidase activity"/>
    <property type="evidence" value="ECO:0007669"/>
    <property type="project" value="TreeGrafter"/>
</dbReference>
<reference evidence="3" key="1">
    <citation type="journal article" date="2014" name="Front. Microbiol.">
        <title>High frequency of phylogenetically diverse reductive dehalogenase-homologous genes in deep subseafloor sedimentary metagenomes.</title>
        <authorList>
            <person name="Kawai M."/>
            <person name="Futagami T."/>
            <person name="Toyoda A."/>
            <person name="Takaki Y."/>
            <person name="Nishi S."/>
            <person name="Hori S."/>
            <person name="Arai W."/>
            <person name="Tsubouchi T."/>
            <person name="Morono Y."/>
            <person name="Uchiyama I."/>
            <person name="Ito T."/>
            <person name="Fujiyama A."/>
            <person name="Inagaki F."/>
            <person name="Takami H."/>
        </authorList>
    </citation>
    <scope>NUCLEOTIDE SEQUENCE</scope>
    <source>
        <strain evidence="3">Expedition CK06-06</strain>
    </source>
</reference>
<feature type="non-terminal residue" evidence="3">
    <location>
        <position position="272"/>
    </location>
</feature>
<dbReference type="PANTHER" id="PTHR42776:SF27">
    <property type="entry name" value="DIPEPTIDYL PEPTIDASE FAMILY MEMBER 6"/>
    <property type="match status" value="1"/>
</dbReference>
<dbReference type="GO" id="GO:0006508">
    <property type="term" value="P:proteolysis"/>
    <property type="evidence" value="ECO:0007669"/>
    <property type="project" value="InterPro"/>
</dbReference>
<dbReference type="Pfam" id="PF00326">
    <property type="entry name" value="Peptidase_S9"/>
    <property type="match status" value="1"/>
</dbReference>
<gene>
    <name evidence="3" type="ORF">S12H4_34262</name>
</gene>
<dbReference type="PANTHER" id="PTHR42776">
    <property type="entry name" value="SERINE PEPTIDASE S9 FAMILY MEMBER"/>
    <property type="match status" value="1"/>
</dbReference>
<dbReference type="Gene3D" id="3.40.50.1820">
    <property type="entry name" value="alpha/beta hydrolase"/>
    <property type="match status" value="1"/>
</dbReference>
<feature type="non-terminal residue" evidence="3">
    <location>
        <position position="1"/>
    </location>
</feature>
<name>X1TEC3_9ZZZZ</name>
<accession>X1TEC3</accession>
<proteinExistence type="predicted"/>
<dbReference type="EMBL" id="BARW01020258">
    <property type="protein sequence ID" value="GAI89711.1"/>
    <property type="molecule type" value="Genomic_DNA"/>
</dbReference>
<keyword evidence="1" id="KW-0378">Hydrolase</keyword>
<evidence type="ECO:0000313" key="3">
    <source>
        <dbReference type="EMBL" id="GAI89711.1"/>
    </source>
</evidence>
<dbReference type="InterPro" id="IPR001375">
    <property type="entry name" value="Peptidase_S9_cat"/>
</dbReference>
<evidence type="ECO:0000256" key="1">
    <source>
        <dbReference type="ARBA" id="ARBA00022801"/>
    </source>
</evidence>